<dbReference type="AlphaFoldDB" id="A0A9Q5I4Z8"/>
<organism evidence="8 9">
    <name type="scientific">Sanghuangporus baumii</name>
    <name type="common">Phellinus baumii</name>
    <dbReference type="NCBI Taxonomy" id="108892"/>
    <lineage>
        <taxon>Eukaryota</taxon>
        <taxon>Fungi</taxon>
        <taxon>Dikarya</taxon>
        <taxon>Basidiomycota</taxon>
        <taxon>Agaricomycotina</taxon>
        <taxon>Agaricomycetes</taxon>
        <taxon>Hymenochaetales</taxon>
        <taxon>Hymenochaetaceae</taxon>
        <taxon>Sanghuangporus</taxon>
    </lineage>
</organism>
<dbReference type="Proteomes" id="UP000757232">
    <property type="component" value="Unassembled WGS sequence"/>
</dbReference>
<accession>A0A9Q5I4Z8</accession>
<dbReference type="FunFam" id="1.20.1250.20:FF:000068">
    <property type="entry name" value="MFS general substrate transporter"/>
    <property type="match status" value="1"/>
</dbReference>
<keyword evidence="5 6" id="KW-0472">Membrane</keyword>
<dbReference type="SUPFAM" id="SSF103473">
    <property type="entry name" value="MFS general substrate transporter"/>
    <property type="match status" value="1"/>
</dbReference>
<evidence type="ECO:0000256" key="3">
    <source>
        <dbReference type="ARBA" id="ARBA00022692"/>
    </source>
</evidence>
<feature type="transmembrane region" description="Helical" evidence="6">
    <location>
        <begin position="207"/>
        <end position="229"/>
    </location>
</feature>
<dbReference type="InterPro" id="IPR020846">
    <property type="entry name" value="MFS_dom"/>
</dbReference>
<dbReference type="OrthoDB" id="2962993at2759"/>
<comment type="subcellular location">
    <subcellularLocation>
        <location evidence="1">Membrane</location>
        <topology evidence="1">Multi-pass membrane protein</topology>
    </subcellularLocation>
</comment>
<dbReference type="InterPro" id="IPR011701">
    <property type="entry name" value="MFS"/>
</dbReference>
<dbReference type="Pfam" id="PF07690">
    <property type="entry name" value="MFS_1"/>
    <property type="match status" value="1"/>
</dbReference>
<feature type="transmembrane region" description="Helical" evidence="6">
    <location>
        <begin position="139"/>
        <end position="160"/>
    </location>
</feature>
<feature type="transmembrane region" description="Helical" evidence="6">
    <location>
        <begin position="368"/>
        <end position="390"/>
    </location>
</feature>
<dbReference type="InterPro" id="IPR036259">
    <property type="entry name" value="MFS_trans_sf"/>
</dbReference>
<feature type="domain" description="Major facilitator superfamily (MFS) profile" evidence="7">
    <location>
        <begin position="48"/>
        <end position="459"/>
    </location>
</feature>
<feature type="transmembrane region" description="Helical" evidence="6">
    <location>
        <begin position="315"/>
        <end position="335"/>
    </location>
</feature>
<evidence type="ECO:0000313" key="9">
    <source>
        <dbReference type="Proteomes" id="UP000757232"/>
    </source>
</evidence>
<evidence type="ECO:0000313" key="8">
    <source>
        <dbReference type="EMBL" id="OCB91604.1"/>
    </source>
</evidence>
<dbReference type="Gene3D" id="1.20.1250.20">
    <property type="entry name" value="MFS general substrate transporter like domains"/>
    <property type="match status" value="2"/>
</dbReference>
<dbReference type="PANTHER" id="PTHR43791">
    <property type="entry name" value="PERMEASE-RELATED"/>
    <property type="match status" value="1"/>
</dbReference>
<protein>
    <recommendedName>
        <fullName evidence="7">Major facilitator superfamily (MFS) profile domain-containing protein</fullName>
    </recommendedName>
</protein>
<evidence type="ECO:0000256" key="1">
    <source>
        <dbReference type="ARBA" id="ARBA00004141"/>
    </source>
</evidence>
<feature type="transmembrane region" description="Helical" evidence="6">
    <location>
        <begin position="113"/>
        <end position="133"/>
    </location>
</feature>
<keyword evidence="9" id="KW-1185">Reference proteome</keyword>
<reference evidence="8" key="1">
    <citation type="submission" date="2016-06" db="EMBL/GenBank/DDBJ databases">
        <title>Draft Genome sequence of the fungus Inonotus baumii.</title>
        <authorList>
            <person name="Zhu H."/>
            <person name="Lin W."/>
        </authorList>
    </citation>
    <scope>NUCLEOTIDE SEQUENCE</scope>
    <source>
        <strain evidence="8">821</strain>
    </source>
</reference>
<dbReference type="PANTHER" id="PTHR43791:SF19">
    <property type="entry name" value="TRANSPORTER, PUTATIVE (AFU_ORTHOLOGUE AFUA_1G01812)-RELATED"/>
    <property type="match status" value="1"/>
</dbReference>
<feature type="transmembrane region" description="Helical" evidence="6">
    <location>
        <begin position="279"/>
        <end position="303"/>
    </location>
</feature>
<feature type="transmembrane region" description="Helical" evidence="6">
    <location>
        <begin position="436"/>
        <end position="457"/>
    </location>
</feature>
<evidence type="ECO:0000256" key="4">
    <source>
        <dbReference type="ARBA" id="ARBA00022989"/>
    </source>
</evidence>
<comment type="caution">
    <text evidence="8">The sequence shown here is derived from an EMBL/GenBank/DDBJ whole genome shotgun (WGS) entry which is preliminary data.</text>
</comment>
<dbReference type="GO" id="GO:0016020">
    <property type="term" value="C:membrane"/>
    <property type="evidence" value="ECO:0007669"/>
    <property type="project" value="UniProtKB-SubCell"/>
</dbReference>
<feature type="transmembrane region" description="Helical" evidence="6">
    <location>
        <begin position="46"/>
        <end position="64"/>
    </location>
</feature>
<evidence type="ECO:0000256" key="2">
    <source>
        <dbReference type="ARBA" id="ARBA00022448"/>
    </source>
</evidence>
<sequence length="504" mass="55339">MSATGDDASDKIEKQHITHLDVGVDDASSTQLNEVDKKKLMRRIDFAIVPWLSFLYLLSFLDRAGIANARLYGMEEDLNISDTRYLLCLSLFFVPYCLFEVPSNICMKITRPSVWLSSIVTCWGIVTVCQGLVKNFGGLLVIRLLLGTFEAGLSPGAMYYMSCWYRRDELGLRIAIFTSSMTTAGAFGGLLAAAISNMDGVGGKPAWAWIFILEGLVTVIAGIASYFIIQDYPSTARVLSEKEREFVIQRLRVDDQFSVSGEKLRWKNVHASLSDWKTWLTAISGLGTGAPIYALSFFLPSIVSMLGYKATRANLLTVPVYATASVIAVIIGYAADRMKKRGYFAIALCVLTCVGFAILIAARDKALAYFAIYIAAIGVFPGAPNTLSWMANNIEGSLKRSVSMAIVLTTNNLMGIISTNTYRANDAPWYRRGHCVILGIAFLSLLAATALHILLGAENARRDRGERDEVIAGKGGNPVNGCYESLEAVKREKGDEWSGFRYII</sequence>
<feature type="transmembrane region" description="Helical" evidence="6">
    <location>
        <begin position="402"/>
        <end position="424"/>
    </location>
</feature>
<evidence type="ECO:0000256" key="5">
    <source>
        <dbReference type="ARBA" id="ARBA00023136"/>
    </source>
</evidence>
<feature type="transmembrane region" description="Helical" evidence="6">
    <location>
        <begin position="172"/>
        <end position="195"/>
    </location>
</feature>
<evidence type="ECO:0000259" key="7">
    <source>
        <dbReference type="PROSITE" id="PS50850"/>
    </source>
</evidence>
<gene>
    <name evidence="8" type="ORF">A7U60_g1142</name>
</gene>
<evidence type="ECO:0000256" key="6">
    <source>
        <dbReference type="SAM" id="Phobius"/>
    </source>
</evidence>
<dbReference type="GO" id="GO:0022857">
    <property type="term" value="F:transmembrane transporter activity"/>
    <property type="evidence" value="ECO:0007669"/>
    <property type="project" value="InterPro"/>
</dbReference>
<name>A0A9Q5I4Z8_SANBA</name>
<keyword evidence="3 6" id="KW-0812">Transmembrane</keyword>
<feature type="transmembrane region" description="Helical" evidence="6">
    <location>
        <begin position="84"/>
        <end position="101"/>
    </location>
</feature>
<keyword evidence="2" id="KW-0813">Transport</keyword>
<keyword evidence="4 6" id="KW-1133">Transmembrane helix</keyword>
<dbReference type="PROSITE" id="PS50850">
    <property type="entry name" value="MFS"/>
    <property type="match status" value="1"/>
</dbReference>
<feature type="transmembrane region" description="Helical" evidence="6">
    <location>
        <begin position="342"/>
        <end position="362"/>
    </location>
</feature>
<dbReference type="FunFam" id="1.20.1250.20:FF:000034">
    <property type="entry name" value="MFS general substrate transporter"/>
    <property type="match status" value="1"/>
</dbReference>
<dbReference type="EMBL" id="LNZH02000079">
    <property type="protein sequence ID" value="OCB91604.1"/>
    <property type="molecule type" value="Genomic_DNA"/>
</dbReference>
<proteinExistence type="predicted"/>